<comment type="subunit">
    <text evidence="8">Homodimer.</text>
</comment>
<evidence type="ECO:0000256" key="6">
    <source>
        <dbReference type="ARBA" id="ARBA00022842"/>
    </source>
</evidence>
<dbReference type="GO" id="GO:0046872">
    <property type="term" value="F:metal ion binding"/>
    <property type="evidence" value="ECO:0007669"/>
    <property type="project" value="UniProtKB-KW"/>
</dbReference>
<evidence type="ECO:0000256" key="9">
    <source>
        <dbReference type="RuleBase" id="RU003811"/>
    </source>
</evidence>
<dbReference type="CDD" id="cd00553">
    <property type="entry name" value="NAD_synthase"/>
    <property type="match status" value="1"/>
</dbReference>
<feature type="binding site" evidence="8">
    <location>
        <position position="188"/>
    </location>
    <ligand>
        <name>ATP</name>
        <dbReference type="ChEBI" id="CHEBI:30616"/>
    </ligand>
</feature>
<dbReference type="GO" id="GO:0005524">
    <property type="term" value="F:ATP binding"/>
    <property type="evidence" value="ECO:0007669"/>
    <property type="project" value="UniProtKB-UniRule"/>
</dbReference>
<evidence type="ECO:0000256" key="4">
    <source>
        <dbReference type="ARBA" id="ARBA00022741"/>
    </source>
</evidence>
<keyword evidence="3 8" id="KW-0479">Metal-binding</keyword>
<evidence type="ECO:0000313" key="13">
    <source>
        <dbReference type="Proteomes" id="UP000273119"/>
    </source>
</evidence>
<evidence type="ECO:0000256" key="2">
    <source>
        <dbReference type="ARBA" id="ARBA00022598"/>
    </source>
</evidence>
<proteinExistence type="inferred from homology"/>
<keyword evidence="2 8" id="KW-0436">Ligase</keyword>
<evidence type="ECO:0000256" key="8">
    <source>
        <dbReference type="HAMAP-Rule" id="MF_00193"/>
    </source>
</evidence>
<keyword evidence="7 8" id="KW-0520">NAD</keyword>
<dbReference type="SUPFAM" id="SSF52402">
    <property type="entry name" value="Adenine nucleotide alpha hydrolases-like"/>
    <property type="match status" value="1"/>
</dbReference>
<feature type="binding site" description="in other chain" evidence="8">
    <location>
        <position position="172"/>
    </location>
    <ligand>
        <name>deamido-NAD(+)</name>
        <dbReference type="ChEBI" id="CHEBI:58437"/>
        <note>ligand shared between two neighboring subunits</note>
    </ligand>
</feature>
<dbReference type="Gene3D" id="3.40.50.620">
    <property type="entry name" value="HUPs"/>
    <property type="match status" value="1"/>
</dbReference>
<feature type="domain" description="NAD/GMP synthase" evidence="11">
    <location>
        <begin position="24"/>
        <end position="264"/>
    </location>
</feature>
<evidence type="ECO:0000256" key="10">
    <source>
        <dbReference type="RuleBase" id="RU003812"/>
    </source>
</evidence>
<dbReference type="GO" id="GO:0009435">
    <property type="term" value="P:NAD+ biosynthetic process"/>
    <property type="evidence" value="ECO:0007669"/>
    <property type="project" value="UniProtKB-UniRule"/>
</dbReference>
<feature type="binding site" evidence="8">
    <location>
        <position position="164"/>
    </location>
    <ligand>
        <name>Mg(2+)</name>
        <dbReference type="ChEBI" id="CHEBI:18420"/>
    </ligand>
</feature>
<keyword evidence="6 8" id="KW-0460">Magnesium</keyword>
<dbReference type="GO" id="GO:0003952">
    <property type="term" value="F:NAD+ synthase (glutamine-hydrolyzing) activity"/>
    <property type="evidence" value="ECO:0007669"/>
    <property type="project" value="InterPro"/>
</dbReference>
<feature type="binding site" evidence="8">
    <location>
        <position position="179"/>
    </location>
    <ligand>
        <name>deamido-NAD(+)</name>
        <dbReference type="ChEBI" id="CHEBI:58437"/>
        <note>ligand shared between two neighboring subunits</note>
    </ligand>
</feature>
<comment type="function">
    <text evidence="8">Catalyzes the ATP-dependent amidation of deamido-NAD to form NAD. Uses ammonia as a nitrogen source.</text>
</comment>
<dbReference type="InterPro" id="IPR003694">
    <property type="entry name" value="NAD_synthase"/>
</dbReference>
<feature type="binding site" description="in other chain" evidence="8">
    <location>
        <begin position="259"/>
        <end position="260"/>
    </location>
    <ligand>
        <name>deamido-NAD(+)</name>
        <dbReference type="ChEBI" id="CHEBI:58437"/>
        <note>ligand shared between two neighboring subunits</note>
    </ligand>
</feature>
<dbReference type="HAMAP" id="MF_00193">
    <property type="entry name" value="NadE_ammonia_dep"/>
    <property type="match status" value="1"/>
</dbReference>
<dbReference type="Proteomes" id="UP000273119">
    <property type="component" value="Unassembled WGS sequence"/>
</dbReference>
<feature type="binding site" evidence="8">
    <location>
        <position position="210"/>
    </location>
    <ligand>
        <name>ATP</name>
        <dbReference type="ChEBI" id="CHEBI:30616"/>
    </ligand>
</feature>
<keyword evidence="5 8" id="KW-0067">ATP-binding</keyword>
<feature type="binding site" description="in other chain" evidence="8">
    <location>
        <position position="139"/>
    </location>
    <ligand>
        <name>deamido-NAD(+)</name>
        <dbReference type="ChEBI" id="CHEBI:58437"/>
        <note>ligand shared between two neighboring subunits</note>
    </ligand>
</feature>
<evidence type="ECO:0000256" key="7">
    <source>
        <dbReference type="ARBA" id="ARBA00023027"/>
    </source>
</evidence>
<organism evidence="12 13">
    <name type="scientific">Galactobacter caseinivorans</name>
    <dbReference type="NCBI Taxonomy" id="2676123"/>
    <lineage>
        <taxon>Bacteria</taxon>
        <taxon>Bacillati</taxon>
        <taxon>Actinomycetota</taxon>
        <taxon>Actinomycetes</taxon>
        <taxon>Micrococcales</taxon>
        <taxon>Micrococcaceae</taxon>
        <taxon>Galactobacter</taxon>
    </lineage>
</organism>
<dbReference type="PANTHER" id="PTHR23090:SF7">
    <property type="entry name" value="NH(3)-DEPENDENT NAD(+) SYNTHETASE"/>
    <property type="match status" value="1"/>
</dbReference>
<dbReference type="PANTHER" id="PTHR23090">
    <property type="entry name" value="NH 3 /GLUTAMINE-DEPENDENT NAD + SYNTHETASE"/>
    <property type="match status" value="1"/>
</dbReference>
<dbReference type="Pfam" id="PF02540">
    <property type="entry name" value="NAD_synthase"/>
    <property type="match status" value="1"/>
</dbReference>
<protein>
    <recommendedName>
        <fullName evidence="8 10">NH(3)-dependent NAD(+) synthetase</fullName>
        <ecNumber evidence="8 10">6.3.1.5</ecNumber>
    </recommendedName>
</protein>
<dbReference type="RefSeq" id="WP_121485888.1">
    <property type="nucleotide sequence ID" value="NZ_QQXL01000008.1"/>
</dbReference>
<dbReference type="UniPathway" id="UPA00253">
    <property type="reaction ID" value="UER00333"/>
</dbReference>
<dbReference type="NCBIfam" id="NF001979">
    <property type="entry name" value="PRK00768.1"/>
    <property type="match status" value="1"/>
</dbReference>
<accession>A0A496PGB3</accession>
<comment type="pathway">
    <text evidence="8">Cofactor biosynthesis; NAD(+) biosynthesis; NAD(+) from deamido-NAD(+) (ammonia route): step 1/1.</text>
</comment>
<name>A0A496PGB3_9MICC</name>
<dbReference type="EC" id="6.3.1.5" evidence="8 10"/>
<evidence type="ECO:0000256" key="5">
    <source>
        <dbReference type="ARBA" id="ARBA00022840"/>
    </source>
</evidence>
<dbReference type="GO" id="GO:0008795">
    <property type="term" value="F:NAD+ synthase activity"/>
    <property type="evidence" value="ECO:0007669"/>
    <property type="project" value="UniProtKB-UniRule"/>
</dbReference>
<gene>
    <name evidence="8" type="primary">nadE</name>
    <name evidence="12" type="ORF">DWQ67_12205</name>
</gene>
<dbReference type="GO" id="GO:0005737">
    <property type="term" value="C:cytoplasm"/>
    <property type="evidence" value="ECO:0007669"/>
    <property type="project" value="InterPro"/>
</dbReference>
<keyword evidence="4 8" id="KW-0547">Nucleotide-binding</keyword>
<feature type="binding site" evidence="8">
    <location>
        <position position="159"/>
    </location>
    <ligand>
        <name>ATP</name>
        <dbReference type="ChEBI" id="CHEBI:30616"/>
    </ligand>
</feature>
<evidence type="ECO:0000313" key="12">
    <source>
        <dbReference type="EMBL" id="RKW69558.1"/>
    </source>
</evidence>
<comment type="caution">
    <text evidence="12">The sequence shown here is derived from an EMBL/GenBank/DDBJ whole genome shotgun (WGS) entry which is preliminary data.</text>
</comment>
<feature type="binding site" evidence="8">
    <location>
        <begin position="46"/>
        <end position="53"/>
    </location>
    <ligand>
        <name>ATP</name>
        <dbReference type="ChEBI" id="CHEBI:30616"/>
    </ligand>
</feature>
<dbReference type="InterPro" id="IPR014729">
    <property type="entry name" value="Rossmann-like_a/b/a_fold"/>
</dbReference>
<evidence type="ECO:0000256" key="3">
    <source>
        <dbReference type="ARBA" id="ARBA00022723"/>
    </source>
</evidence>
<sequence>MRELQRQIIEEMGVQPTIDPAKEVARRVSFLQDYLRATHTAGFVLGISGGLDSTLAGRLAQLAVEGLASEGIAADFVAVRLPYGEQADEEDAQAALEFIQPATRWTFNIKPGTDGLSEEFAATTGREISDFNRGNVKARMRMVAQYALAGERNLLVLGTDHGAESVVGFFTKFGDGGADILPLFGLNKEQNRELLRHLGAPEQLWAKVPTADLLDGRPGRADEDELGISYADIDAYLEGHEVPETSAALIEEKYLRSRHKRTTPVTIMDSWWRN</sequence>
<evidence type="ECO:0000256" key="1">
    <source>
        <dbReference type="ARBA" id="ARBA00005859"/>
    </source>
</evidence>
<dbReference type="EMBL" id="QQXL01000008">
    <property type="protein sequence ID" value="RKW69558.1"/>
    <property type="molecule type" value="Genomic_DNA"/>
</dbReference>
<dbReference type="InterPro" id="IPR022310">
    <property type="entry name" value="NAD/GMP_synthase"/>
</dbReference>
<evidence type="ECO:0000259" key="11">
    <source>
        <dbReference type="Pfam" id="PF02540"/>
    </source>
</evidence>
<reference evidence="12 13" key="1">
    <citation type="submission" date="2018-07" db="EMBL/GenBank/DDBJ databases">
        <title>Arthrobacter sp. nov., isolated from raw cow's milk with high bacterial count.</title>
        <authorList>
            <person name="Hahne J."/>
            <person name="Isele D."/>
            <person name="Lipski A."/>
        </authorList>
    </citation>
    <scope>NUCLEOTIDE SEQUENCE [LARGE SCALE GENOMIC DNA]</scope>
    <source>
        <strain evidence="12 13">JZ R-183</strain>
    </source>
</reference>
<dbReference type="NCBIfam" id="TIGR00552">
    <property type="entry name" value="nadE"/>
    <property type="match status" value="1"/>
</dbReference>
<dbReference type="AlphaFoldDB" id="A0A496PGB3"/>
<dbReference type="InterPro" id="IPR022926">
    <property type="entry name" value="NH(3)-dep_NAD(+)_synth"/>
</dbReference>
<comment type="similarity">
    <text evidence="1 8 9">Belongs to the NAD synthetase family.</text>
</comment>
<comment type="catalytic activity">
    <reaction evidence="8 10">
        <text>deamido-NAD(+) + NH4(+) + ATP = AMP + diphosphate + NAD(+) + H(+)</text>
        <dbReference type="Rhea" id="RHEA:21188"/>
        <dbReference type="ChEBI" id="CHEBI:15378"/>
        <dbReference type="ChEBI" id="CHEBI:28938"/>
        <dbReference type="ChEBI" id="CHEBI:30616"/>
        <dbReference type="ChEBI" id="CHEBI:33019"/>
        <dbReference type="ChEBI" id="CHEBI:57540"/>
        <dbReference type="ChEBI" id="CHEBI:58437"/>
        <dbReference type="ChEBI" id="CHEBI:456215"/>
        <dbReference type="EC" id="6.3.1.5"/>
    </reaction>
</comment>
<keyword evidence="13" id="KW-1185">Reference proteome</keyword>
<dbReference type="GO" id="GO:0004359">
    <property type="term" value="F:glutaminase activity"/>
    <property type="evidence" value="ECO:0007669"/>
    <property type="project" value="InterPro"/>
</dbReference>
<feature type="binding site" evidence="8">
    <location>
        <position position="52"/>
    </location>
    <ligand>
        <name>Mg(2+)</name>
        <dbReference type="ChEBI" id="CHEBI:18420"/>
    </ligand>
</feature>